<evidence type="ECO:0000313" key="12">
    <source>
        <dbReference type="EMBL" id="WJZ98947.1"/>
    </source>
</evidence>
<sequence>MDEALLSRQAVVGESSRPSPRREFASSILDPGSHWRQSTARITTTTPTSFFVDLISNLNRKRNLPRRSHSAPSVFTYAKEDPRPSQKSMPLIVRQEAVMMSTVDLNQCHTMIQTYMIDPEKGRIRIRIKVVLALAVVIVCIAVGTIGIHLLEDLTWVDSVYLSVTSVTTVGYGDYAFETLAGRCFAIIWLLNLDNDGSISKSELVIYKLKEMGKIS</sequence>
<proteinExistence type="inferred from homology"/>
<dbReference type="Proteomes" id="UP001227230">
    <property type="component" value="Chromosome 12"/>
</dbReference>
<organism evidence="12 13">
    <name type="scientific">Vitis vinifera</name>
    <name type="common">Grape</name>
    <dbReference type="NCBI Taxonomy" id="29760"/>
    <lineage>
        <taxon>Eukaryota</taxon>
        <taxon>Viridiplantae</taxon>
        <taxon>Streptophyta</taxon>
        <taxon>Embryophyta</taxon>
        <taxon>Tracheophyta</taxon>
        <taxon>Spermatophyta</taxon>
        <taxon>Magnoliopsida</taxon>
        <taxon>eudicotyledons</taxon>
        <taxon>Gunneridae</taxon>
        <taxon>Pentapetalae</taxon>
        <taxon>rosids</taxon>
        <taxon>Vitales</taxon>
        <taxon>Vitaceae</taxon>
        <taxon>Viteae</taxon>
        <taxon>Vitis</taxon>
    </lineage>
</organism>
<evidence type="ECO:0000313" key="13">
    <source>
        <dbReference type="Proteomes" id="UP001227230"/>
    </source>
</evidence>
<evidence type="ECO:0000256" key="2">
    <source>
        <dbReference type="ARBA" id="ARBA00010159"/>
    </source>
</evidence>
<keyword evidence="6" id="KW-0406">Ion transport</keyword>
<feature type="region of interest" description="Disordered" evidence="9">
    <location>
        <begin position="1"/>
        <end position="30"/>
    </location>
</feature>
<keyword evidence="3" id="KW-0813">Transport</keyword>
<evidence type="ECO:0000256" key="10">
    <source>
        <dbReference type="SAM" id="Phobius"/>
    </source>
</evidence>
<evidence type="ECO:0000256" key="3">
    <source>
        <dbReference type="ARBA" id="ARBA00022448"/>
    </source>
</evidence>
<feature type="transmembrane region" description="Helical" evidence="10">
    <location>
        <begin position="130"/>
        <end position="151"/>
    </location>
</feature>
<evidence type="ECO:0000256" key="8">
    <source>
        <dbReference type="ARBA" id="ARBA00023303"/>
    </source>
</evidence>
<dbReference type="SUPFAM" id="SSF81324">
    <property type="entry name" value="Voltage-gated potassium channels"/>
    <property type="match status" value="1"/>
</dbReference>
<evidence type="ECO:0000259" key="11">
    <source>
        <dbReference type="Pfam" id="PF07885"/>
    </source>
</evidence>
<feature type="domain" description="Potassium channel" evidence="11">
    <location>
        <begin position="136"/>
        <end position="191"/>
    </location>
</feature>
<dbReference type="PANTHER" id="PTHR11003:SF303">
    <property type="entry name" value="OS01G0696100 PROTEIN"/>
    <property type="match status" value="1"/>
</dbReference>
<dbReference type="Pfam" id="PF07885">
    <property type="entry name" value="Ion_trans_2"/>
    <property type="match status" value="1"/>
</dbReference>
<name>A0ABY9CWD3_VITVI</name>
<evidence type="ECO:0000256" key="6">
    <source>
        <dbReference type="ARBA" id="ARBA00023065"/>
    </source>
</evidence>
<reference evidence="12 13" key="1">
    <citation type="journal article" date="2023" name="Hortic Res">
        <title>The complete reference genome for grapevine (Vitis vinifera L.) genetics and breeding.</title>
        <authorList>
            <person name="Shi X."/>
            <person name="Cao S."/>
            <person name="Wang X."/>
            <person name="Huang S."/>
            <person name="Wang Y."/>
            <person name="Liu Z."/>
            <person name="Liu W."/>
            <person name="Leng X."/>
            <person name="Peng Y."/>
            <person name="Wang N."/>
            <person name="Wang Y."/>
            <person name="Ma Z."/>
            <person name="Xu X."/>
            <person name="Zhang F."/>
            <person name="Xue H."/>
            <person name="Zhong H."/>
            <person name="Wang Y."/>
            <person name="Zhang K."/>
            <person name="Velt A."/>
            <person name="Avia K."/>
            <person name="Holtgrawe D."/>
            <person name="Grimplet J."/>
            <person name="Matus J.T."/>
            <person name="Ware D."/>
            <person name="Wu X."/>
            <person name="Wang H."/>
            <person name="Liu C."/>
            <person name="Fang Y."/>
            <person name="Rustenholz C."/>
            <person name="Cheng Z."/>
            <person name="Xiao H."/>
            <person name="Zhou Y."/>
        </authorList>
    </citation>
    <scope>NUCLEOTIDE SEQUENCE [LARGE SCALE GENOMIC DNA]</scope>
    <source>
        <strain evidence="13">cv. Pinot noir / PN40024</strain>
        <tissue evidence="12">Leaf</tissue>
    </source>
</reference>
<dbReference type="PANTHER" id="PTHR11003">
    <property type="entry name" value="POTASSIUM CHANNEL, SUBFAMILY K"/>
    <property type="match status" value="1"/>
</dbReference>
<comment type="similarity">
    <text evidence="2">Belongs to the two pore domain potassium channel (TC 1.A.1.7) family.</text>
</comment>
<evidence type="ECO:0000256" key="7">
    <source>
        <dbReference type="ARBA" id="ARBA00023136"/>
    </source>
</evidence>
<evidence type="ECO:0000256" key="5">
    <source>
        <dbReference type="ARBA" id="ARBA00022989"/>
    </source>
</evidence>
<dbReference type="Gene3D" id="1.10.287.70">
    <property type="match status" value="1"/>
</dbReference>
<protein>
    <recommendedName>
        <fullName evidence="11">Potassium channel domain-containing protein</fullName>
    </recommendedName>
</protein>
<gene>
    <name evidence="12" type="ORF">VitviT2T_017435</name>
</gene>
<keyword evidence="4 10" id="KW-0812">Transmembrane</keyword>
<keyword evidence="7 10" id="KW-0472">Membrane</keyword>
<accession>A0ABY9CWD3</accession>
<keyword evidence="5 10" id="KW-1133">Transmembrane helix</keyword>
<dbReference type="InterPro" id="IPR013099">
    <property type="entry name" value="K_chnl_dom"/>
</dbReference>
<keyword evidence="8" id="KW-0407">Ion channel</keyword>
<dbReference type="EMBL" id="CP126659">
    <property type="protein sequence ID" value="WJZ98947.1"/>
    <property type="molecule type" value="Genomic_DNA"/>
</dbReference>
<comment type="subcellular location">
    <subcellularLocation>
        <location evidence="1">Membrane</location>
        <topology evidence="1">Multi-pass membrane protein</topology>
    </subcellularLocation>
</comment>
<evidence type="ECO:0000256" key="4">
    <source>
        <dbReference type="ARBA" id="ARBA00022692"/>
    </source>
</evidence>
<evidence type="ECO:0000256" key="9">
    <source>
        <dbReference type="SAM" id="MobiDB-lite"/>
    </source>
</evidence>
<dbReference type="InterPro" id="IPR003280">
    <property type="entry name" value="2pore_dom_K_chnl"/>
</dbReference>
<evidence type="ECO:0000256" key="1">
    <source>
        <dbReference type="ARBA" id="ARBA00004141"/>
    </source>
</evidence>
<keyword evidence="13" id="KW-1185">Reference proteome</keyword>